<dbReference type="GO" id="GO:0006935">
    <property type="term" value="P:chemotaxis"/>
    <property type="evidence" value="ECO:0007669"/>
    <property type="project" value="InterPro"/>
</dbReference>
<sequence length="258" mass="26820">MDIATIIGLILGFGLIFASIAMGGGGLSPFIDAPSMMIVFGGSISAALINFPLKNVLGSFSVVLNCFFQKIPEPKALIGEFKELAQLARKDGLLALEQKSDSIEDDFMKRGIESLIGGTPADELRETMETELGCIDERHSMGKKFVDAMGAAAPAFGMIGTLIGLVQMLQSLDDPSKIGGGMAVALLTTLYGAVVANVVCIPLAGKLEARAKEETVVREMIIAGVAAIGGGATPRAVEEQLATFMAPKSRADVGAEAA</sequence>
<reference evidence="11 12" key="1">
    <citation type="submission" date="2019-08" db="EMBL/GenBank/DDBJ databases">
        <title>Deep-cultivation of Planctomycetes and their phenomic and genomic characterization uncovers novel biology.</title>
        <authorList>
            <person name="Wiegand S."/>
            <person name="Jogler M."/>
            <person name="Boedeker C."/>
            <person name="Pinto D."/>
            <person name="Vollmers J."/>
            <person name="Rivas-Marin E."/>
            <person name="Kohn T."/>
            <person name="Peeters S.H."/>
            <person name="Heuer A."/>
            <person name="Rast P."/>
            <person name="Oberbeckmann S."/>
            <person name="Bunk B."/>
            <person name="Jeske O."/>
            <person name="Meyerdierks A."/>
            <person name="Storesund J.E."/>
            <person name="Kallscheuer N."/>
            <person name="Luecker S."/>
            <person name="Lage O.M."/>
            <person name="Pohl T."/>
            <person name="Merkel B.J."/>
            <person name="Hornburger P."/>
            <person name="Mueller R.-W."/>
            <person name="Bruemmer F."/>
            <person name="Labrenz M."/>
            <person name="Spormann A.M."/>
            <person name="Op den Camp H."/>
            <person name="Overmann J."/>
            <person name="Amann R."/>
            <person name="Jetten M.S.M."/>
            <person name="Mascher T."/>
            <person name="Medema M.H."/>
            <person name="Devos D.P."/>
            <person name="Kaster A.-K."/>
            <person name="Ovreas L."/>
            <person name="Rohde M."/>
            <person name="Galperin M.Y."/>
            <person name="Jogler C."/>
        </authorList>
    </citation>
    <scope>NUCLEOTIDE SEQUENCE [LARGE SCALE GENOMIC DNA]</scope>
    <source>
        <strain evidence="11 12">FC18</strain>
    </source>
</reference>
<name>A0A5B9PFG6_9BACT</name>
<organism evidence="11 12">
    <name type="scientific">Mariniblastus fucicola</name>
    <dbReference type="NCBI Taxonomy" id="980251"/>
    <lineage>
        <taxon>Bacteria</taxon>
        <taxon>Pseudomonadati</taxon>
        <taxon>Planctomycetota</taxon>
        <taxon>Planctomycetia</taxon>
        <taxon>Pirellulales</taxon>
        <taxon>Pirellulaceae</taxon>
        <taxon>Mariniblastus</taxon>
    </lineage>
</organism>
<dbReference type="PROSITE" id="PS01307">
    <property type="entry name" value="MOTA"/>
    <property type="match status" value="1"/>
</dbReference>
<feature type="domain" description="MotA/TolQ/ExbB proton channel" evidence="10">
    <location>
        <begin position="100"/>
        <end position="219"/>
    </location>
</feature>
<accession>A0A5B9PFG6</accession>
<evidence type="ECO:0000256" key="6">
    <source>
        <dbReference type="ARBA" id="ARBA00022779"/>
    </source>
</evidence>
<dbReference type="InterPro" id="IPR000540">
    <property type="entry name" value="Flag_MotA_CS"/>
</dbReference>
<protein>
    <submittedName>
        <fullName evidence="11">Chemotaxis protein PomA</fullName>
    </submittedName>
</protein>
<proteinExistence type="inferred from homology"/>
<dbReference type="Pfam" id="PF01618">
    <property type="entry name" value="MotA_ExbB"/>
    <property type="match status" value="1"/>
</dbReference>
<evidence type="ECO:0000256" key="3">
    <source>
        <dbReference type="ARBA" id="ARBA00022448"/>
    </source>
</evidence>
<dbReference type="STRING" id="980251.GCA_001642875_02800"/>
<dbReference type="InterPro" id="IPR047055">
    <property type="entry name" value="MotA-like"/>
</dbReference>
<dbReference type="Proteomes" id="UP000322214">
    <property type="component" value="Chromosome"/>
</dbReference>
<dbReference type="PANTHER" id="PTHR30433">
    <property type="entry name" value="CHEMOTAXIS PROTEIN MOTA"/>
    <property type="match status" value="1"/>
</dbReference>
<dbReference type="GO" id="GO:0005886">
    <property type="term" value="C:plasma membrane"/>
    <property type="evidence" value="ECO:0007669"/>
    <property type="project" value="UniProtKB-SubCell"/>
</dbReference>
<dbReference type="OrthoDB" id="9806929at2"/>
<evidence type="ECO:0000256" key="1">
    <source>
        <dbReference type="ARBA" id="ARBA00004651"/>
    </source>
</evidence>
<comment type="similarity">
    <text evidence="2">Belongs to the MotA family.</text>
</comment>
<dbReference type="KEGG" id="mff:MFFC18_32740"/>
<evidence type="ECO:0000256" key="8">
    <source>
        <dbReference type="ARBA" id="ARBA00023136"/>
    </source>
</evidence>
<feature type="transmembrane region" description="Helical" evidence="9">
    <location>
        <begin position="148"/>
        <end position="169"/>
    </location>
</feature>
<dbReference type="InterPro" id="IPR002898">
    <property type="entry name" value="MotA_ExbB_proton_chnl"/>
</dbReference>
<keyword evidence="5 9" id="KW-0812">Transmembrane</keyword>
<evidence type="ECO:0000259" key="10">
    <source>
        <dbReference type="Pfam" id="PF01618"/>
    </source>
</evidence>
<evidence type="ECO:0000256" key="7">
    <source>
        <dbReference type="ARBA" id="ARBA00022989"/>
    </source>
</evidence>
<evidence type="ECO:0000313" key="11">
    <source>
        <dbReference type="EMBL" id="QEG23376.1"/>
    </source>
</evidence>
<dbReference type="GO" id="GO:0071978">
    <property type="term" value="P:bacterial-type flagellum-dependent swarming motility"/>
    <property type="evidence" value="ECO:0007669"/>
    <property type="project" value="InterPro"/>
</dbReference>
<evidence type="ECO:0000256" key="4">
    <source>
        <dbReference type="ARBA" id="ARBA00022475"/>
    </source>
</evidence>
<feature type="transmembrane region" description="Helical" evidence="9">
    <location>
        <begin position="181"/>
        <end position="204"/>
    </location>
</feature>
<keyword evidence="12" id="KW-1185">Reference proteome</keyword>
<keyword evidence="8 9" id="KW-0472">Membrane</keyword>
<comment type="subcellular location">
    <subcellularLocation>
        <location evidence="1">Cell membrane</location>
        <topology evidence="1">Multi-pass membrane protein</topology>
    </subcellularLocation>
</comment>
<evidence type="ECO:0000256" key="2">
    <source>
        <dbReference type="ARBA" id="ARBA00008038"/>
    </source>
</evidence>
<evidence type="ECO:0000313" key="12">
    <source>
        <dbReference type="Proteomes" id="UP000322214"/>
    </source>
</evidence>
<keyword evidence="3" id="KW-0813">Transport</keyword>
<dbReference type="RefSeq" id="WP_075082133.1">
    <property type="nucleotide sequence ID" value="NZ_CP042912.1"/>
</dbReference>
<dbReference type="AlphaFoldDB" id="A0A5B9PFG6"/>
<evidence type="ECO:0000256" key="9">
    <source>
        <dbReference type="SAM" id="Phobius"/>
    </source>
</evidence>
<keyword evidence="6" id="KW-0283">Flagellar rotation</keyword>
<feature type="transmembrane region" description="Helical" evidence="9">
    <location>
        <begin position="7"/>
        <end position="27"/>
    </location>
</feature>
<gene>
    <name evidence="11" type="primary">pomA</name>
    <name evidence="11" type="ORF">MFFC18_32740</name>
</gene>
<keyword evidence="7 9" id="KW-1133">Transmembrane helix</keyword>
<evidence type="ECO:0000256" key="5">
    <source>
        <dbReference type="ARBA" id="ARBA00022692"/>
    </source>
</evidence>
<dbReference type="EMBL" id="CP042912">
    <property type="protein sequence ID" value="QEG23376.1"/>
    <property type="molecule type" value="Genomic_DNA"/>
</dbReference>
<keyword evidence="4" id="KW-1003">Cell membrane</keyword>
<dbReference type="PANTHER" id="PTHR30433:SF2">
    <property type="entry name" value="MOTILITY PROTEIN A"/>
    <property type="match status" value="1"/>
</dbReference>